<dbReference type="OrthoDB" id="3041043at2759"/>
<evidence type="ECO:0000313" key="2">
    <source>
        <dbReference type="Proteomes" id="UP000297245"/>
    </source>
</evidence>
<accession>A0A4S8KW82</accession>
<keyword evidence="2" id="KW-1185">Reference proteome</keyword>
<dbReference type="Proteomes" id="UP000297245">
    <property type="component" value="Unassembled WGS sequence"/>
</dbReference>
<gene>
    <name evidence="1" type="ORF">K435DRAFT_874598</name>
</gene>
<proteinExistence type="predicted"/>
<name>A0A4S8KW82_DENBC</name>
<dbReference type="EMBL" id="ML179926">
    <property type="protein sequence ID" value="THU80224.1"/>
    <property type="molecule type" value="Genomic_DNA"/>
</dbReference>
<organism evidence="1 2">
    <name type="scientific">Dendrothele bispora (strain CBS 962.96)</name>
    <dbReference type="NCBI Taxonomy" id="1314807"/>
    <lineage>
        <taxon>Eukaryota</taxon>
        <taxon>Fungi</taxon>
        <taxon>Dikarya</taxon>
        <taxon>Basidiomycota</taxon>
        <taxon>Agaricomycotina</taxon>
        <taxon>Agaricomycetes</taxon>
        <taxon>Agaricomycetidae</taxon>
        <taxon>Agaricales</taxon>
        <taxon>Agaricales incertae sedis</taxon>
        <taxon>Dendrothele</taxon>
    </lineage>
</organism>
<protein>
    <submittedName>
        <fullName evidence="1">Uncharacterized protein</fullName>
    </submittedName>
</protein>
<dbReference type="AlphaFoldDB" id="A0A4S8KW82"/>
<sequence>MEVILNFHSTCVMNFATHDYAVSLFPFPSLVSRASLVNANNEDDASIALKKYMDPGWEMLKVPGYTDFLSCKSEDEFYYIWPLTACGSSHSFDDIQEGLTVNCWSVSIASEGRSSIYFELGEVDGWKRCCVARQIMVSGLIDKTRFAGYRRGCSSKVTETVQ</sequence>
<reference evidence="1 2" key="1">
    <citation type="journal article" date="2019" name="Nat. Ecol. Evol.">
        <title>Megaphylogeny resolves global patterns of mushroom evolution.</title>
        <authorList>
            <person name="Varga T."/>
            <person name="Krizsan K."/>
            <person name="Foldi C."/>
            <person name="Dima B."/>
            <person name="Sanchez-Garcia M."/>
            <person name="Sanchez-Ramirez S."/>
            <person name="Szollosi G.J."/>
            <person name="Szarkandi J.G."/>
            <person name="Papp V."/>
            <person name="Albert L."/>
            <person name="Andreopoulos W."/>
            <person name="Angelini C."/>
            <person name="Antonin V."/>
            <person name="Barry K.W."/>
            <person name="Bougher N.L."/>
            <person name="Buchanan P."/>
            <person name="Buyck B."/>
            <person name="Bense V."/>
            <person name="Catcheside P."/>
            <person name="Chovatia M."/>
            <person name="Cooper J."/>
            <person name="Damon W."/>
            <person name="Desjardin D."/>
            <person name="Finy P."/>
            <person name="Geml J."/>
            <person name="Haridas S."/>
            <person name="Hughes K."/>
            <person name="Justo A."/>
            <person name="Karasinski D."/>
            <person name="Kautmanova I."/>
            <person name="Kiss B."/>
            <person name="Kocsube S."/>
            <person name="Kotiranta H."/>
            <person name="LaButti K.M."/>
            <person name="Lechner B.E."/>
            <person name="Liimatainen K."/>
            <person name="Lipzen A."/>
            <person name="Lukacs Z."/>
            <person name="Mihaltcheva S."/>
            <person name="Morgado L.N."/>
            <person name="Niskanen T."/>
            <person name="Noordeloos M.E."/>
            <person name="Ohm R.A."/>
            <person name="Ortiz-Santana B."/>
            <person name="Ovrebo C."/>
            <person name="Racz N."/>
            <person name="Riley R."/>
            <person name="Savchenko A."/>
            <person name="Shiryaev A."/>
            <person name="Soop K."/>
            <person name="Spirin V."/>
            <person name="Szebenyi C."/>
            <person name="Tomsovsky M."/>
            <person name="Tulloss R.E."/>
            <person name="Uehling J."/>
            <person name="Grigoriev I.V."/>
            <person name="Vagvolgyi C."/>
            <person name="Papp T."/>
            <person name="Martin F.M."/>
            <person name="Miettinen O."/>
            <person name="Hibbett D.S."/>
            <person name="Nagy L.G."/>
        </authorList>
    </citation>
    <scope>NUCLEOTIDE SEQUENCE [LARGE SCALE GENOMIC DNA]</scope>
    <source>
        <strain evidence="1 2">CBS 962.96</strain>
    </source>
</reference>
<evidence type="ECO:0000313" key="1">
    <source>
        <dbReference type="EMBL" id="THU80224.1"/>
    </source>
</evidence>